<reference evidence="2" key="1">
    <citation type="journal article" date="2020" name="Nature">
        <title>Giant virus diversity and host interactions through global metagenomics.</title>
        <authorList>
            <person name="Schulz F."/>
            <person name="Roux S."/>
            <person name="Paez-Espino D."/>
            <person name="Jungbluth S."/>
            <person name="Walsh D.A."/>
            <person name="Denef V.J."/>
            <person name="McMahon K.D."/>
            <person name="Konstantinidis K.T."/>
            <person name="Eloe-Fadrosh E.A."/>
            <person name="Kyrpides N.C."/>
            <person name="Woyke T."/>
        </authorList>
    </citation>
    <scope>NUCLEOTIDE SEQUENCE</scope>
    <source>
        <strain evidence="2">GVMAG-S-1062768-28</strain>
    </source>
</reference>
<dbReference type="AlphaFoldDB" id="A0A6C0JSY8"/>
<accession>A0A6C0JSY8</accession>
<dbReference type="Pfam" id="PF10686">
    <property type="entry name" value="YAcAr"/>
    <property type="match status" value="1"/>
</dbReference>
<feature type="domain" description="YspA cpYpsA-related SLOG" evidence="1">
    <location>
        <begin position="8"/>
        <end position="71"/>
    </location>
</feature>
<organism evidence="2">
    <name type="scientific">viral metagenome</name>
    <dbReference type="NCBI Taxonomy" id="1070528"/>
    <lineage>
        <taxon>unclassified sequences</taxon>
        <taxon>metagenomes</taxon>
        <taxon>organismal metagenomes</taxon>
    </lineage>
</organism>
<proteinExistence type="predicted"/>
<dbReference type="Gene3D" id="3.40.50.450">
    <property type="match status" value="1"/>
</dbReference>
<sequence length="124" mass="13950">MFYVGIVGSRNGADYKWFKKQVKSQLREWDIPLEDITIVSGGAPGIDSLAEQFAKEKDVPIIIFPANWDKYKLAAGPIRNTKIVNKITHLIAFPDPIKSIGTYGTIRKAKTKPNILVKIIKIIR</sequence>
<dbReference type="EMBL" id="MN740694">
    <property type="protein sequence ID" value="QHU07926.1"/>
    <property type="molecule type" value="Genomic_DNA"/>
</dbReference>
<evidence type="ECO:0000313" key="2">
    <source>
        <dbReference type="EMBL" id="QHU07926.1"/>
    </source>
</evidence>
<name>A0A6C0JSY8_9ZZZZ</name>
<dbReference type="InterPro" id="IPR019627">
    <property type="entry name" value="YAcAr"/>
</dbReference>
<protein>
    <recommendedName>
        <fullName evidence="1">YspA cpYpsA-related SLOG domain-containing protein</fullName>
    </recommendedName>
</protein>
<evidence type="ECO:0000259" key="1">
    <source>
        <dbReference type="Pfam" id="PF10686"/>
    </source>
</evidence>